<dbReference type="InterPro" id="IPR044644">
    <property type="entry name" value="DinF-like"/>
</dbReference>
<keyword evidence="5 6" id="KW-0472">Membrane</keyword>
<keyword evidence="8" id="KW-1185">Reference proteome</keyword>
<evidence type="ECO:0000256" key="4">
    <source>
        <dbReference type="ARBA" id="ARBA00022989"/>
    </source>
</evidence>
<comment type="caution">
    <text evidence="7">The sequence shown here is derived from an EMBL/GenBank/DDBJ whole genome shotgun (WGS) entry which is preliminary data.</text>
</comment>
<gene>
    <name evidence="7" type="ORF">GR183_13570</name>
</gene>
<dbReference type="GO" id="GO:0015297">
    <property type="term" value="F:antiporter activity"/>
    <property type="evidence" value="ECO:0007669"/>
    <property type="project" value="InterPro"/>
</dbReference>
<keyword evidence="3 6" id="KW-0812">Transmembrane</keyword>
<evidence type="ECO:0000256" key="3">
    <source>
        <dbReference type="ARBA" id="ARBA00022692"/>
    </source>
</evidence>
<dbReference type="EMBL" id="WUMV01000006">
    <property type="protein sequence ID" value="MXN65937.1"/>
    <property type="molecule type" value="Genomic_DNA"/>
</dbReference>
<evidence type="ECO:0000256" key="2">
    <source>
        <dbReference type="ARBA" id="ARBA00010199"/>
    </source>
</evidence>
<dbReference type="GO" id="GO:0042910">
    <property type="term" value="F:xenobiotic transmembrane transporter activity"/>
    <property type="evidence" value="ECO:0007669"/>
    <property type="project" value="InterPro"/>
</dbReference>
<dbReference type="InterPro" id="IPR002528">
    <property type="entry name" value="MATE_fam"/>
</dbReference>
<feature type="transmembrane region" description="Helical" evidence="6">
    <location>
        <begin position="392"/>
        <end position="411"/>
    </location>
</feature>
<evidence type="ECO:0000313" key="8">
    <source>
        <dbReference type="Proteomes" id="UP000433101"/>
    </source>
</evidence>
<dbReference type="GO" id="GO:0005886">
    <property type="term" value="C:plasma membrane"/>
    <property type="evidence" value="ECO:0007669"/>
    <property type="project" value="TreeGrafter"/>
</dbReference>
<proteinExistence type="inferred from homology"/>
<feature type="transmembrane region" description="Helical" evidence="6">
    <location>
        <begin position="273"/>
        <end position="295"/>
    </location>
</feature>
<feature type="transmembrane region" description="Helical" evidence="6">
    <location>
        <begin position="359"/>
        <end position="380"/>
    </location>
</feature>
<name>A0A7X3LVM3_9HYPH</name>
<keyword evidence="4 6" id="KW-1133">Transmembrane helix</keyword>
<dbReference type="Pfam" id="PF01554">
    <property type="entry name" value="MatE"/>
    <property type="match status" value="2"/>
</dbReference>
<feature type="transmembrane region" description="Helical" evidence="6">
    <location>
        <begin position="50"/>
        <end position="72"/>
    </location>
</feature>
<protein>
    <submittedName>
        <fullName evidence="7">MATE family efflux transporter</fullName>
    </submittedName>
</protein>
<feature type="transmembrane region" description="Helical" evidence="6">
    <location>
        <begin position="173"/>
        <end position="192"/>
    </location>
</feature>
<feature type="transmembrane region" description="Helical" evidence="6">
    <location>
        <begin position="316"/>
        <end position="339"/>
    </location>
</feature>
<feature type="transmembrane region" description="Helical" evidence="6">
    <location>
        <begin position="247"/>
        <end position="267"/>
    </location>
</feature>
<dbReference type="RefSeq" id="WP_160776173.1">
    <property type="nucleotide sequence ID" value="NZ_WUMV01000006.1"/>
</dbReference>
<feature type="transmembrane region" description="Helical" evidence="6">
    <location>
        <begin position="18"/>
        <end position="38"/>
    </location>
</feature>
<dbReference type="NCBIfam" id="TIGR00797">
    <property type="entry name" value="matE"/>
    <property type="match status" value="1"/>
</dbReference>
<evidence type="ECO:0000256" key="1">
    <source>
        <dbReference type="ARBA" id="ARBA00004141"/>
    </source>
</evidence>
<feature type="transmembrane region" description="Helical" evidence="6">
    <location>
        <begin position="198"/>
        <end position="217"/>
    </location>
</feature>
<dbReference type="PANTHER" id="PTHR42893">
    <property type="entry name" value="PROTEIN DETOXIFICATION 44, CHLOROPLASTIC-RELATED"/>
    <property type="match status" value="1"/>
</dbReference>
<evidence type="ECO:0000256" key="6">
    <source>
        <dbReference type="SAM" id="Phobius"/>
    </source>
</evidence>
<feature type="transmembrane region" description="Helical" evidence="6">
    <location>
        <begin position="95"/>
        <end position="118"/>
    </location>
</feature>
<dbReference type="PANTHER" id="PTHR42893:SF46">
    <property type="entry name" value="PROTEIN DETOXIFICATION 44, CHLOROPLASTIC"/>
    <property type="match status" value="1"/>
</dbReference>
<reference evidence="7 8" key="1">
    <citation type="submission" date="2019-12" db="EMBL/GenBank/DDBJ databases">
        <authorList>
            <person name="Li M."/>
        </authorList>
    </citation>
    <scope>NUCLEOTIDE SEQUENCE [LARGE SCALE GENOMIC DNA]</scope>
    <source>
        <strain evidence="7 8">GBMRC 2046</strain>
    </source>
</reference>
<sequence>MDSAASPQRPFDVTNRSVLMIAVPMTLAYLSTPILGLVDTAVIGQLGNAALIGGIALGGILFDLVFTTFNFLRSGTTGLTAQAVGSGNALQEHAVFFRASLLAIGLGLAVVLLRAPILETGLLAMGGSAGVQAATRDYFMVRALSAPFALMNYAILGWFIGRGQAGTGLVLQTILNGLNIALSVLFVIGFAWGITGVAAATVVSETAACLIGSTLVARAMRGRPLPTLAQVLEKAEFRRMIAVNRDIMIRSFTLLFAFAFFTARSAAQGDTILAANAILEKFFLIGGYFLDGFATAAEQLCGRAIGARYRPAFDRAVRLTLVWGFVLAGLAAVVFWGAGDAIVAFITTAEDVRKIAGDYLFWAALTPVFGVLAFQMDGIFIGATWSRDMRNMMLISLAIYLASYFVLFPLLGNHGLWLALEIFLGIRGISLSYICRIRAAETFPAVSGHRPLEKAG</sequence>
<dbReference type="AlphaFoldDB" id="A0A7X3LVM3"/>
<organism evidence="7 8">
    <name type="scientific">Stappia sediminis</name>
    <dbReference type="NCBI Taxonomy" id="2692190"/>
    <lineage>
        <taxon>Bacteria</taxon>
        <taxon>Pseudomonadati</taxon>
        <taxon>Pseudomonadota</taxon>
        <taxon>Alphaproteobacteria</taxon>
        <taxon>Hyphomicrobiales</taxon>
        <taxon>Stappiaceae</taxon>
        <taxon>Stappia</taxon>
    </lineage>
</organism>
<evidence type="ECO:0000313" key="7">
    <source>
        <dbReference type="EMBL" id="MXN65937.1"/>
    </source>
</evidence>
<dbReference type="CDD" id="cd13136">
    <property type="entry name" value="MATE_DinF_like"/>
    <property type="match status" value="1"/>
</dbReference>
<comment type="similarity">
    <text evidence="2">Belongs to the multi antimicrobial extrusion (MATE) (TC 2.A.66.1) family.</text>
</comment>
<comment type="subcellular location">
    <subcellularLocation>
        <location evidence="1">Membrane</location>
        <topology evidence="1">Multi-pass membrane protein</topology>
    </subcellularLocation>
</comment>
<accession>A0A7X3LVM3</accession>
<dbReference type="Proteomes" id="UP000433101">
    <property type="component" value="Unassembled WGS sequence"/>
</dbReference>
<evidence type="ECO:0000256" key="5">
    <source>
        <dbReference type="ARBA" id="ARBA00023136"/>
    </source>
</evidence>
<feature type="transmembrane region" description="Helical" evidence="6">
    <location>
        <begin position="138"/>
        <end position="161"/>
    </location>
</feature>